<comment type="subcellular location">
    <subcellularLocation>
        <location evidence="1">Membrane</location>
        <topology evidence="1">Multi-pass membrane protein</topology>
    </subcellularLocation>
</comment>
<dbReference type="Proteomes" id="UP001362999">
    <property type="component" value="Unassembled WGS sequence"/>
</dbReference>
<dbReference type="InterPro" id="IPR013057">
    <property type="entry name" value="AA_transpt_TM"/>
</dbReference>
<keyword evidence="4 6" id="KW-1133">Transmembrane helix</keyword>
<feature type="transmembrane region" description="Helical" evidence="6">
    <location>
        <begin position="220"/>
        <end position="240"/>
    </location>
</feature>
<keyword evidence="8" id="KW-0808">Transferase</keyword>
<feature type="transmembrane region" description="Helical" evidence="6">
    <location>
        <begin position="416"/>
        <end position="437"/>
    </location>
</feature>
<sequence length="460" mass="50500">MEELKHDAEAYLKVPRTISDFSDQVAEESGRDIQYRTCSWQKAACLLFSAYVCLAILAFPWSYAILGLVPGVLVTICIAASVQYTSLILWRFCMEHPEVRSVCDIGRIISGGQWGYTATAVGFILNNTFIQALECLAGAKLLNTLVASGGFCTVGYSAIVAILCFILSLPRTLNQLSGLATFSAVTMGVSVLLAVIFSGIQSEPFGYIEGEAPLVTAFPVSGTTYVSGMLAFLNITHALIGQTTIPSFLAEMKNPKDFPKALWAATIGEVVLFIFCGSIMYRYLGNQYVTSPAYGSLQPVYKKIAFCFAIPSIIYLGSIYASVSARFIFLRIFDADSKHTHSNTLIGWATWVGIIAVTWVFAFILAEIIPFFPQMISTICSLFNGWFGFIYWAMAYMMLYPGKSKWAGPKRSLETLFNYFLIVFGLYILIAGTYVSVQSIIDSYHTSEVGTVFSCASNAI</sequence>
<keyword evidence="5 6" id="KW-0472">Membrane</keyword>
<gene>
    <name evidence="8" type="ORF">R3P38DRAFT_3308922</name>
</gene>
<evidence type="ECO:0000313" key="8">
    <source>
        <dbReference type="EMBL" id="KAK7043320.1"/>
    </source>
</evidence>
<feature type="transmembrane region" description="Helical" evidence="6">
    <location>
        <begin position="114"/>
        <end position="133"/>
    </location>
</feature>
<feature type="transmembrane region" description="Helical" evidence="6">
    <location>
        <begin position="345"/>
        <end position="369"/>
    </location>
</feature>
<evidence type="ECO:0000259" key="7">
    <source>
        <dbReference type="Pfam" id="PF01490"/>
    </source>
</evidence>
<dbReference type="FunFam" id="1.20.1740.10:FF:000039">
    <property type="entry name" value="Neutral amino acid transporter (Eurofung)"/>
    <property type="match status" value="1"/>
</dbReference>
<feature type="transmembrane region" description="Helical" evidence="6">
    <location>
        <begin position="145"/>
        <end position="167"/>
    </location>
</feature>
<dbReference type="PANTHER" id="PTHR22950">
    <property type="entry name" value="AMINO ACID TRANSPORTER"/>
    <property type="match status" value="1"/>
</dbReference>
<dbReference type="EMBL" id="JAWWNJ010000012">
    <property type="protein sequence ID" value="KAK7043320.1"/>
    <property type="molecule type" value="Genomic_DNA"/>
</dbReference>
<proteinExistence type="inferred from homology"/>
<keyword evidence="3 6" id="KW-0812">Transmembrane</keyword>
<feature type="transmembrane region" description="Helical" evidence="6">
    <location>
        <begin position="304"/>
        <end position="333"/>
    </location>
</feature>
<organism evidence="8 9">
    <name type="scientific">Favolaschia claudopus</name>
    <dbReference type="NCBI Taxonomy" id="2862362"/>
    <lineage>
        <taxon>Eukaryota</taxon>
        <taxon>Fungi</taxon>
        <taxon>Dikarya</taxon>
        <taxon>Basidiomycota</taxon>
        <taxon>Agaricomycotina</taxon>
        <taxon>Agaricomycetes</taxon>
        <taxon>Agaricomycetidae</taxon>
        <taxon>Agaricales</taxon>
        <taxon>Marasmiineae</taxon>
        <taxon>Mycenaceae</taxon>
        <taxon>Favolaschia</taxon>
    </lineage>
</organism>
<dbReference type="Pfam" id="PF01490">
    <property type="entry name" value="Aa_trans"/>
    <property type="match status" value="1"/>
</dbReference>
<evidence type="ECO:0000256" key="6">
    <source>
        <dbReference type="SAM" id="Phobius"/>
    </source>
</evidence>
<dbReference type="AlphaFoldDB" id="A0AAW0CW36"/>
<evidence type="ECO:0000256" key="2">
    <source>
        <dbReference type="ARBA" id="ARBA00008066"/>
    </source>
</evidence>
<comment type="caution">
    <text evidence="8">The sequence shown here is derived from an EMBL/GenBank/DDBJ whole genome shotgun (WGS) entry which is preliminary data.</text>
</comment>
<dbReference type="PANTHER" id="PTHR22950:SF20">
    <property type="entry name" value="AMINO ACID TRANSPORTER (EUROFUNG)"/>
    <property type="match status" value="1"/>
</dbReference>
<dbReference type="GO" id="GO:0016020">
    <property type="term" value="C:membrane"/>
    <property type="evidence" value="ECO:0007669"/>
    <property type="project" value="UniProtKB-SubCell"/>
</dbReference>
<feature type="transmembrane region" description="Helical" evidence="6">
    <location>
        <begin position="72"/>
        <end position="93"/>
    </location>
</feature>
<name>A0AAW0CW36_9AGAR</name>
<feature type="transmembrane region" description="Helical" evidence="6">
    <location>
        <begin position="375"/>
        <end position="395"/>
    </location>
</feature>
<keyword evidence="9" id="KW-1185">Reference proteome</keyword>
<reference evidence="8 9" key="1">
    <citation type="journal article" date="2024" name="J Genomics">
        <title>Draft genome sequencing and assembly of Favolaschia claudopus CIRM-BRFM 2984 isolated from oak limbs.</title>
        <authorList>
            <person name="Navarro D."/>
            <person name="Drula E."/>
            <person name="Chaduli D."/>
            <person name="Cazenave R."/>
            <person name="Ahrendt S."/>
            <person name="Wang J."/>
            <person name="Lipzen A."/>
            <person name="Daum C."/>
            <person name="Barry K."/>
            <person name="Grigoriev I.V."/>
            <person name="Favel A."/>
            <person name="Rosso M.N."/>
            <person name="Martin F."/>
        </authorList>
    </citation>
    <scope>NUCLEOTIDE SEQUENCE [LARGE SCALE GENOMIC DNA]</scope>
    <source>
        <strain evidence="8 9">CIRM-BRFM 2984</strain>
    </source>
</reference>
<feature type="transmembrane region" description="Helical" evidence="6">
    <location>
        <begin position="43"/>
        <end position="66"/>
    </location>
</feature>
<protein>
    <submittedName>
        <fullName evidence="8">Kinase domain-containing protein</fullName>
    </submittedName>
</protein>
<evidence type="ECO:0000256" key="4">
    <source>
        <dbReference type="ARBA" id="ARBA00022989"/>
    </source>
</evidence>
<feature type="domain" description="Amino acid transporter transmembrane" evidence="7">
    <location>
        <begin position="37"/>
        <end position="437"/>
    </location>
</feature>
<evidence type="ECO:0000256" key="5">
    <source>
        <dbReference type="ARBA" id="ARBA00023136"/>
    </source>
</evidence>
<accession>A0AAW0CW36</accession>
<dbReference type="GO" id="GO:0015179">
    <property type="term" value="F:L-amino acid transmembrane transporter activity"/>
    <property type="evidence" value="ECO:0007669"/>
    <property type="project" value="TreeGrafter"/>
</dbReference>
<dbReference type="GO" id="GO:0016301">
    <property type="term" value="F:kinase activity"/>
    <property type="evidence" value="ECO:0007669"/>
    <property type="project" value="UniProtKB-KW"/>
</dbReference>
<keyword evidence="8" id="KW-0418">Kinase</keyword>
<evidence type="ECO:0000313" key="9">
    <source>
        <dbReference type="Proteomes" id="UP001362999"/>
    </source>
</evidence>
<feature type="transmembrane region" description="Helical" evidence="6">
    <location>
        <begin position="179"/>
        <end position="200"/>
    </location>
</feature>
<feature type="transmembrane region" description="Helical" evidence="6">
    <location>
        <begin position="261"/>
        <end position="284"/>
    </location>
</feature>
<evidence type="ECO:0000256" key="1">
    <source>
        <dbReference type="ARBA" id="ARBA00004141"/>
    </source>
</evidence>
<evidence type="ECO:0000256" key="3">
    <source>
        <dbReference type="ARBA" id="ARBA00022692"/>
    </source>
</evidence>
<comment type="similarity">
    <text evidence="2">Belongs to the amino acid/polyamine transporter 2 family.</text>
</comment>